<feature type="compositionally biased region" description="Low complexity" evidence="4">
    <location>
        <begin position="475"/>
        <end position="488"/>
    </location>
</feature>
<feature type="repeat" description="RCC1" evidence="3">
    <location>
        <begin position="145"/>
        <end position="196"/>
    </location>
</feature>
<evidence type="ECO:0000256" key="1">
    <source>
        <dbReference type="ARBA" id="ARBA00022658"/>
    </source>
</evidence>
<dbReference type="InterPro" id="IPR000408">
    <property type="entry name" value="Reg_chr_condens"/>
</dbReference>
<gene>
    <name evidence="6" type="ORF">DGUA_6G008203</name>
</gene>
<keyword evidence="7" id="KW-1185">Reference proteome</keyword>
<dbReference type="GO" id="GO:0005085">
    <property type="term" value="F:guanyl-nucleotide exchange factor activity"/>
    <property type="evidence" value="ECO:0007669"/>
    <property type="project" value="TreeGrafter"/>
</dbReference>
<evidence type="ECO:0000313" key="7">
    <source>
        <dbReference type="Proteomes" id="UP000268350"/>
    </source>
</evidence>
<proteinExistence type="predicted"/>
<evidence type="ECO:0000256" key="3">
    <source>
        <dbReference type="PROSITE-ProRule" id="PRU00235"/>
    </source>
</evidence>
<feature type="repeat" description="RCC1" evidence="3">
    <location>
        <begin position="261"/>
        <end position="310"/>
    </location>
</feature>
<dbReference type="STRING" id="7266.A0A3B0J615"/>
<feature type="repeat" description="RCC1" evidence="3">
    <location>
        <begin position="42"/>
        <end position="92"/>
    </location>
</feature>
<dbReference type="InterPro" id="IPR058923">
    <property type="entry name" value="RCC1-like_dom"/>
</dbReference>
<feature type="domain" description="RCC1-like" evidence="5">
    <location>
        <begin position="44"/>
        <end position="411"/>
    </location>
</feature>
<dbReference type="PANTHER" id="PTHR45982">
    <property type="entry name" value="REGULATOR OF CHROMOSOME CONDENSATION"/>
    <property type="match status" value="1"/>
</dbReference>
<organism evidence="6 7">
    <name type="scientific">Drosophila guanche</name>
    <name type="common">Fruit fly</name>
    <dbReference type="NCBI Taxonomy" id="7266"/>
    <lineage>
        <taxon>Eukaryota</taxon>
        <taxon>Metazoa</taxon>
        <taxon>Ecdysozoa</taxon>
        <taxon>Arthropoda</taxon>
        <taxon>Hexapoda</taxon>
        <taxon>Insecta</taxon>
        <taxon>Pterygota</taxon>
        <taxon>Neoptera</taxon>
        <taxon>Endopterygota</taxon>
        <taxon>Diptera</taxon>
        <taxon>Brachycera</taxon>
        <taxon>Muscomorpha</taxon>
        <taxon>Ephydroidea</taxon>
        <taxon>Drosophilidae</taxon>
        <taxon>Drosophila</taxon>
        <taxon>Sophophora</taxon>
    </lineage>
</organism>
<dbReference type="PROSITE" id="PS50012">
    <property type="entry name" value="RCC1_3"/>
    <property type="match status" value="6"/>
</dbReference>
<dbReference type="GO" id="GO:0005737">
    <property type="term" value="C:cytoplasm"/>
    <property type="evidence" value="ECO:0007669"/>
    <property type="project" value="TreeGrafter"/>
</dbReference>
<feature type="region of interest" description="Disordered" evidence="4">
    <location>
        <begin position="462"/>
        <end position="525"/>
    </location>
</feature>
<dbReference type="EMBL" id="OUUW01000002">
    <property type="protein sequence ID" value="SPP77514.1"/>
    <property type="molecule type" value="Genomic_DNA"/>
</dbReference>
<evidence type="ECO:0000256" key="2">
    <source>
        <dbReference type="ARBA" id="ARBA00022737"/>
    </source>
</evidence>
<feature type="compositionally biased region" description="Basic residues" evidence="4">
    <location>
        <begin position="510"/>
        <end position="525"/>
    </location>
</feature>
<dbReference type="PANTHER" id="PTHR45982:SF1">
    <property type="entry name" value="REGULATOR OF CHROMOSOME CONDENSATION"/>
    <property type="match status" value="1"/>
</dbReference>
<dbReference type="OMA" id="IFVWGTG"/>
<dbReference type="Proteomes" id="UP000268350">
    <property type="component" value="Unassembled WGS sequence"/>
</dbReference>
<dbReference type="AlphaFoldDB" id="A0A3B0J615"/>
<dbReference type="Gene3D" id="2.130.10.30">
    <property type="entry name" value="Regulator of chromosome condensation 1/beta-lactamase-inhibitor protein II"/>
    <property type="match status" value="1"/>
</dbReference>
<reference evidence="7" key="1">
    <citation type="submission" date="2018-01" db="EMBL/GenBank/DDBJ databases">
        <authorList>
            <person name="Alioto T."/>
            <person name="Alioto T."/>
        </authorList>
    </citation>
    <scope>NUCLEOTIDE SEQUENCE [LARGE SCALE GENOMIC DNA]</scope>
</reference>
<feature type="repeat" description="RCC1" evidence="3">
    <location>
        <begin position="93"/>
        <end position="144"/>
    </location>
</feature>
<dbReference type="SUPFAM" id="SSF50985">
    <property type="entry name" value="RCC1/BLIP-II"/>
    <property type="match status" value="1"/>
</dbReference>
<name>A0A3B0J615_DROGU</name>
<accession>A0A3B0J615</accession>
<protein>
    <submittedName>
        <fullName evidence="6">Blast:Regulator of chromosome condensation</fullName>
    </submittedName>
</protein>
<dbReference type="OrthoDB" id="61110at2759"/>
<dbReference type="Pfam" id="PF25390">
    <property type="entry name" value="WD40_RLD"/>
    <property type="match status" value="1"/>
</dbReference>
<evidence type="ECO:0000259" key="5">
    <source>
        <dbReference type="Pfam" id="PF25390"/>
    </source>
</evidence>
<evidence type="ECO:0000256" key="4">
    <source>
        <dbReference type="SAM" id="MobiDB-lite"/>
    </source>
</evidence>
<feature type="repeat" description="RCC1" evidence="3">
    <location>
        <begin position="311"/>
        <end position="362"/>
    </location>
</feature>
<sequence>MPRRKAVTNNNNAGEADDQPTAAKKARTVFMLELPKRRQTAGSVLVCGTGDTGQLGLGEDIQERKRLSVVENIPNPVDICAGGMHSLVLTKSGDIYSFGCNDEGALGRSSSEDGSESLPALVDLPGKALCISAGDSHSACILEDGSVYAWGSFRDSHGNMGLTIDGNKRVPANLLPGTVCCSIASGSDHLVILTTKGKVFTVGCAEQGQLGRISQRSVGGEGRRGKRDLLRPDELILKRTKPFEAIWATNYCTFLRESQTETIYAVGLNNFKQLAYEKDVEVVLYPIASKLKDIKQITGGVHHTLFLKSDQKCYAVGRPEYGRLGLGEKADVVDQLTPANKLSDNIVHVGCGEVSSYAITEDGKLYSWGMGTNYQLGVGDGDDELEPVLVSSKNTQNKKMLLASGGGQHGLFLVQADVKEQKENVPTAGTSVKKDNAPLLATTATEETAANYKTPPKKAAAKRGAAAAAKEESEIVIAEATSTKSDTSPTPPSPTYPKETAKGGVSKSKTPPKKAAVKRGGSKKK</sequence>
<dbReference type="InterPro" id="IPR051553">
    <property type="entry name" value="Ran_GTPase-activating"/>
</dbReference>
<dbReference type="PRINTS" id="PR00633">
    <property type="entry name" value="RCCNDNSATION"/>
</dbReference>
<dbReference type="PROSITE" id="PS00626">
    <property type="entry name" value="RCC1_2"/>
    <property type="match status" value="2"/>
</dbReference>
<feature type="repeat" description="RCC1" evidence="3">
    <location>
        <begin position="363"/>
        <end position="416"/>
    </location>
</feature>
<dbReference type="InterPro" id="IPR009091">
    <property type="entry name" value="RCC1/BLIP-II"/>
</dbReference>
<feature type="region of interest" description="Disordered" evidence="4">
    <location>
        <begin position="1"/>
        <end position="22"/>
    </location>
</feature>
<keyword evidence="1" id="KW-0344">Guanine-nucleotide releasing factor</keyword>
<evidence type="ECO:0000313" key="6">
    <source>
        <dbReference type="EMBL" id="SPP77514.1"/>
    </source>
</evidence>
<keyword evidence="2" id="KW-0677">Repeat</keyword>